<dbReference type="OrthoDB" id="4570343at2"/>
<dbReference type="Pfam" id="PF16259">
    <property type="entry name" value="DUF4913"/>
    <property type="match status" value="1"/>
</dbReference>
<keyword evidence="3" id="KW-1185">Reference proteome</keyword>
<proteinExistence type="predicted"/>
<dbReference type="EMBL" id="FPCG01000015">
    <property type="protein sequence ID" value="SFV24872.1"/>
    <property type="molecule type" value="Genomic_DNA"/>
</dbReference>
<feature type="region of interest" description="Disordered" evidence="1">
    <location>
        <begin position="109"/>
        <end position="133"/>
    </location>
</feature>
<dbReference type="InterPro" id="IPR032584">
    <property type="entry name" value="DUF4913"/>
</dbReference>
<protein>
    <recommendedName>
        <fullName evidence="4">DUF4913 domain-containing protein</fullName>
    </recommendedName>
</protein>
<dbReference type="Proteomes" id="UP000198881">
    <property type="component" value="Unassembled WGS sequence"/>
</dbReference>
<evidence type="ECO:0000256" key="1">
    <source>
        <dbReference type="SAM" id="MobiDB-lite"/>
    </source>
</evidence>
<evidence type="ECO:0000313" key="3">
    <source>
        <dbReference type="Proteomes" id="UP000198881"/>
    </source>
</evidence>
<sequence>MSQENFADVDASGAETTTVDETPLVYANAEQWVQEWLLPHYRRNLNRRKWDPRWWAYEEAGTVLEALWESWEQMRREDAIAAVLWFRDLMWPIMDHLTSEDGPFWAYDPPAQSQPPATWPTESTPEGWWGEAY</sequence>
<dbReference type="RefSeq" id="WP_091699445.1">
    <property type="nucleotide sequence ID" value="NZ_FPCG01000015.1"/>
</dbReference>
<dbReference type="AlphaFoldDB" id="A0A1I7MSH0"/>
<name>A0A1I7MSH0_9MICC</name>
<feature type="compositionally biased region" description="Polar residues" evidence="1">
    <location>
        <begin position="114"/>
        <end position="124"/>
    </location>
</feature>
<reference evidence="2 3" key="1">
    <citation type="submission" date="2016-10" db="EMBL/GenBank/DDBJ databases">
        <authorList>
            <person name="de Groot N.N."/>
        </authorList>
    </citation>
    <scope>NUCLEOTIDE SEQUENCE [LARGE SCALE GENOMIC DNA]</scope>
    <source>
        <strain evidence="2 3">CGMCC 1.7054</strain>
    </source>
</reference>
<organism evidence="2 3">
    <name type="scientific">Micrococcus terreus</name>
    <dbReference type="NCBI Taxonomy" id="574650"/>
    <lineage>
        <taxon>Bacteria</taxon>
        <taxon>Bacillati</taxon>
        <taxon>Actinomycetota</taxon>
        <taxon>Actinomycetes</taxon>
        <taxon>Micrococcales</taxon>
        <taxon>Micrococcaceae</taxon>
        <taxon>Micrococcus</taxon>
    </lineage>
</organism>
<evidence type="ECO:0000313" key="2">
    <source>
        <dbReference type="EMBL" id="SFV24872.1"/>
    </source>
</evidence>
<evidence type="ECO:0008006" key="4">
    <source>
        <dbReference type="Google" id="ProtNLM"/>
    </source>
</evidence>
<dbReference type="STRING" id="574650.SAMN04487966_1153"/>
<gene>
    <name evidence="2" type="ORF">SAMN04487966_1153</name>
</gene>
<accession>A0A1I7MSH0</accession>